<dbReference type="Gene3D" id="3.40.50.2000">
    <property type="entry name" value="Glycogen Phosphorylase B"/>
    <property type="match status" value="2"/>
</dbReference>
<dbReference type="GO" id="GO:0009103">
    <property type="term" value="P:lipopolysaccharide biosynthetic process"/>
    <property type="evidence" value="ECO:0007669"/>
    <property type="project" value="TreeGrafter"/>
</dbReference>
<dbReference type="PANTHER" id="PTHR46401:SF2">
    <property type="entry name" value="GLYCOSYLTRANSFERASE WBBK-RELATED"/>
    <property type="match status" value="1"/>
</dbReference>
<protein>
    <submittedName>
        <fullName evidence="3">Glycosyltransferase involved in cell wall biosynthesis</fullName>
    </submittedName>
</protein>
<evidence type="ECO:0000256" key="1">
    <source>
        <dbReference type="ARBA" id="ARBA00022679"/>
    </source>
</evidence>
<feature type="domain" description="Glycosyl transferase family 1" evidence="2">
    <location>
        <begin position="85"/>
        <end position="260"/>
    </location>
</feature>
<accession>A0A370GN67</accession>
<dbReference type="PANTHER" id="PTHR46401">
    <property type="entry name" value="GLYCOSYLTRANSFERASE WBBK-RELATED"/>
    <property type="match status" value="1"/>
</dbReference>
<organism evidence="3 4">
    <name type="scientific">Aquicella lusitana</name>
    <dbReference type="NCBI Taxonomy" id="254246"/>
    <lineage>
        <taxon>Bacteria</taxon>
        <taxon>Pseudomonadati</taxon>
        <taxon>Pseudomonadota</taxon>
        <taxon>Gammaproteobacteria</taxon>
        <taxon>Legionellales</taxon>
        <taxon>Coxiellaceae</taxon>
        <taxon>Aquicella</taxon>
    </lineage>
</organism>
<evidence type="ECO:0000313" key="4">
    <source>
        <dbReference type="Proteomes" id="UP000254720"/>
    </source>
</evidence>
<dbReference type="InterPro" id="IPR001296">
    <property type="entry name" value="Glyco_trans_1"/>
</dbReference>
<name>A0A370GN67_9COXI</name>
<dbReference type="SUPFAM" id="SSF53756">
    <property type="entry name" value="UDP-Glycosyltransferase/glycogen phosphorylase"/>
    <property type="match status" value="1"/>
</dbReference>
<reference evidence="3 4" key="1">
    <citation type="submission" date="2018-07" db="EMBL/GenBank/DDBJ databases">
        <title>Genomic Encyclopedia of Type Strains, Phase IV (KMG-IV): sequencing the most valuable type-strain genomes for metagenomic binning, comparative biology and taxonomic classification.</title>
        <authorList>
            <person name="Goeker M."/>
        </authorList>
    </citation>
    <scope>NUCLEOTIDE SEQUENCE [LARGE SCALE GENOMIC DNA]</scope>
    <source>
        <strain evidence="3 4">DSM 16500</strain>
    </source>
</reference>
<dbReference type="GO" id="GO:0016757">
    <property type="term" value="F:glycosyltransferase activity"/>
    <property type="evidence" value="ECO:0007669"/>
    <property type="project" value="InterPro"/>
</dbReference>
<dbReference type="AlphaFoldDB" id="A0A370GN67"/>
<gene>
    <name evidence="3" type="ORF">C8D86_10747</name>
</gene>
<dbReference type="Proteomes" id="UP000254720">
    <property type="component" value="Unassembled WGS sequence"/>
</dbReference>
<keyword evidence="1 3" id="KW-0808">Transferase</keyword>
<dbReference type="EMBL" id="QQAX01000007">
    <property type="protein sequence ID" value="RDI45168.1"/>
    <property type="molecule type" value="Genomic_DNA"/>
</dbReference>
<evidence type="ECO:0000313" key="3">
    <source>
        <dbReference type="EMBL" id="RDI45168.1"/>
    </source>
</evidence>
<comment type="caution">
    <text evidence="3">The sequence shown here is derived from an EMBL/GenBank/DDBJ whole genome shotgun (WGS) entry which is preliminary data.</text>
</comment>
<keyword evidence="4" id="KW-1185">Reference proteome</keyword>
<proteinExistence type="predicted"/>
<sequence>MLKRMIKMPYIITSHGDCLPQSSRRMASAAARKLCRRILQQADAVTHLNQFMAHASHAIQDTTEKSIIIPNGIEPARWQAFHDKGDGYYLLAIGRLVREKGFDVVLEAYASLVKYKGVTLPLVIAGKGEMQASLMRQAEGHGLPVFSSLPDINTSLRPSVYFPGFLSDEKKYKLYANARLVLFPTQPHLVEEAFGLIILESMAAAKPLIMSRLAVTADFLRYGMQVEVVNEPANPAGWIEKMKYLLDNLSLCRQYGEHNYRLTALFEWKQIAKQYLQVYQRVIAVA</sequence>
<dbReference type="Pfam" id="PF00534">
    <property type="entry name" value="Glycos_transf_1"/>
    <property type="match status" value="1"/>
</dbReference>
<evidence type="ECO:0000259" key="2">
    <source>
        <dbReference type="Pfam" id="PF00534"/>
    </source>
</evidence>
<dbReference type="CDD" id="cd03801">
    <property type="entry name" value="GT4_PimA-like"/>
    <property type="match status" value="1"/>
</dbReference>